<evidence type="ECO:0008006" key="4">
    <source>
        <dbReference type="Google" id="ProtNLM"/>
    </source>
</evidence>
<feature type="compositionally biased region" description="Pro residues" evidence="1">
    <location>
        <begin position="99"/>
        <end position="110"/>
    </location>
</feature>
<proteinExistence type="predicted"/>
<accession>A0A1E3H169</accession>
<gene>
    <name evidence="2" type="ORF">A6302_02613</name>
</gene>
<reference evidence="2 3" key="1">
    <citation type="submission" date="2016-07" db="EMBL/GenBank/DDBJ databases">
        <title>Draft Genome Sequence of Methylobrevis pamukkalensis PK2.</title>
        <authorList>
            <person name="Vasilenko O.V."/>
            <person name="Doronina N.V."/>
            <person name="Shmareva M.N."/>
            <person name="Tarlachkov S.V."/>
            <person name="Mustakhimov I."/>
            <person name="Trotsenko Y.A."/>
        </authorList>
    </citation>
    <scope>NUCLEOTIDE SEQUENCE [LARGE SCALE GENOMIC DNA]</scope>
    <source>
        <strain evidence="2 3">PK2</strain>
    </source>
</reference>
<evidence type="ECO:0000256" key="1">
    <source>
        <dbReference type="SAM" id="MobiDB-lite"/>
    </source>
</evidence>
<feature type="compositionally biased region" description="Gly residues" evidence="1">
    <location>
        <begin position="157"/>
        <end position="167"/>
    </location>
</feature>
<keyword evidence="3" id="KW-1185">Reference proteome</keyword>
<evidence type="ECO:0000313" key="2">
    <source>
        <dbReference type="EMBL" id="ODN70073.1"/>
    </source>
</evidence>
<dbReference type="AlphaFoldDB" id="A0A1E3H169"/>
<comment type="caution">
    <text evidence="2">The sequence shown here is derived from an EMBL/GenBank/DDBJ whole genome shotgun (WGS) entry which is preliminary data.</text>
</comment>
<name>A0A1E3H169_9HYPH</name>
<dbReference type="Proteomes" id="UP000094622">
    <property type="component" value="Unassembled WGS sequence"/>
</dbReference>
<sequence>MLGPGSSDGMHEDHLHLDLARHGAKNDAYCRPKPVLPAPASPPVYQAAPGTPDVPVATLAAPGPLPSASMAGQPMPQTVSPVRRHIDPADVYLGTIPDPSQPAPVQPAYPQPDYAQPMPPQTVAPPAAAWDPGLPPADVGAPPLVWQRGLQPALSGKTGGDVTGSLQ</sequence>
<organism evidence="2 3">
    <name type="scientific">Methylobrevis pamukkalensis</name>
    <dbReference type="NCBI Taxonomy" id="1439726"/>
    <lineage>
        <taxon>Bacteria</taxon>
        <taxon>Pseudomonadati</taxon>
        <taxon>Pseudomonadota</taxon>
        <taxon>Alphaproteobacteria</taxon>
        <taxon>Hyphomicrobiales</taxon>
        <taxon>Pleomorphomonadaceae</taxon>
        <taxon>Methylobrevis</taxon>
    </lineage>
</organism>
<evidence type="ECO:0000313" key="3">
    <source>
        <dbReference type="Proteomes" id="UP000094622"/>
    </source>
</evidence>
<protein>
    <recommendedName>
        <fullName evidence="4">Extensin-like C-terminal domain-containing protein</fullName>
    </recommendedName>
</protein>
<feature type="region of interest" description="Disordered" evidence="1">
    <location>
        <begin position="91"/>
        <end position="167"/>
    </location>
</feature>
<dbReference type="EMBL" id="MCRJ01000063">
    <property type="protein sequence ID" value="ODN70073.1"/>
    <property type="molecule type" value="Genomic_DNA"/>
</dbReference>